<sequence>MPVVKVEGFYTPSPYSQPTCTPAAPQHWVHPISDAPLFSPDINVSVDLNTNLNNAILHSSSMSEWTSDQLFEEAESNALSFDLNDNVNDVLESNTNQGDEDIRRNPHCGARDRHWRCGT</sequence>
<accession>A0AAV1VQR3</accession>
<protein>
    <submittedName>
        <fullName evidence="1">Uncharacterized protein</fullName>
    </submittedName>
</protein>
<gene>
    <name evidence="1" type="ORF">LLUT_LOCUS373</name>
</gene>
<comment type="caution">
    <text evidence="1">The sequence shown here is derived from an EMBL/GenBank/DDBJ whole genome shotgun (WGS) entry which is preliminary data.</text>
</comment>
<dbReference type="EMBL" id="CAXHTB010000001">
    <property type="protein sequence ID" value="CAL0299313.1"/>
    <property type="molecule type" value="Genomic_DNA"/>
</dbReference>
<dbReference type="Proteomes" id="UP001497480">
    <property type="component" value="Unassembled WGS sequence"/>
</dbReference>
<reference evidence="1 2" key="1">
    <citation type="submission" date="2024-03" db="EMBL/GenBank/DDBJ databases">
        <authorList>
            <person name="Martinez-Hernandez J."/>
        </authorList>
    </citation>
    <scope>NUCLEOTIDE SEQUENCE [LARGE SCALE GENOMIC DNA]</scope>
</reference>
<proteinExistence type="predicted"/>
<organism evidence="1 2">
    <name type="scientific">Lupinus luteus</name>
    <name type="common">European yellow lupine</name>
    <dbReference type="NCBI Taxonomy" id="3873"/>
    <lineage>
        <taxon>Eukaryota</taxon>
        <taxon>Viridiplantae</taxon>
        <taxon>Streptophyta</taxon>
        <taxon>Embryophyta</taxon>
        <taxon>Tracheophyta</taxon>
        <taxon>Spermatophyta</taxon>
        <taxon>Magnoliopsida</taxon>
        <taxon>eudicotyledons</taxon>
        <taxon>Gunneridae</taxon>
        <taxon>Pentapetalae</taxon>
        <taxon>rosids</taxon>
        <taxon>fabids</taxon>
        <taxon>Fabales</taxon>
        <taxon>Fabaceae</taxon>
        <taxon>Papilionoideae</taxon>
        <taxon>50 kb inversion clade</taxon>
        <taxon>genistoids sensu lato</taxon>
        <taxon>core genistoids</taxon>
        <taxon>Genisteae</taxon>
        <taxon>Lupinus</taxon>
    </lineage>
</organism>
<evidence type="ECO:0000313" key="2">
    <source>
        <dbReference type="Proteomes" id="UP001497480"/>
    </source>
</evidence>
<evidence type="ECO:0000313" key="1">
    <source>
        <dbReference type="EMBL" id="CAL0299313.1"/>
    </source>
</evidence>
<keyword evidence="2" id="KW-1185">Reference proteome</keyword>
<name>A0AAV1VQR3_LUPLU</name>
<dbReference type="AlphaFoldDB" id="A0AAV1VQR3"/>